<feature type="transmembrane region" description="Helical" evidence="2">
    <location>
        <begin position="146"/>
        <end position="165"/>
    </location>
</feature>
<reference evidence="5" key="1">
    <citation type="journal article" date="2019" name="Int. J. Syst. Evol. Microbiol.">
        <title>The Global Catalogue of Microorganisms (GCM) 10K type strain sequencing project: providing services to taxonomists for standard genome sequencing and annotation.</title>
        <authorList>
            <consortium name="The Broad Institute Genomics Platform"/>
            <consortium name="The Broad Institute Genome Sequencing Center for Infectious Disease"/>
            <person name="Wu L."/>
            <person name="Ma J."/>
        </authorList>
    </citation>
    <scope>NUCLEOTIDE SEQUENCE [LARGE SCALE GENOMIC DNA]</scope>
    <source>
        <strain evidence="5">CGMCC 1.5362</strain>
    </source>
</reference>
<sequence length="291" mass="32997">MGRRLRTAANYPHHVPSSAASTEPAPVEARTAQLKLVPATGVALSAFLLFGLMVGWPGHVVLVASLVTAYLVDRELFRDLLLIGVGLAIVSTTSVEADISWPMFFRLGFVLAAAVAVPVAIDRLVYRRSAIRFPWLTGRRWTRMQWAYVVAVPLLGWLILPFYFIRSGAYQNWPPIQTASEYGRFFVGVNSVGLWDELFFICICFALLRRHFPLWQANLLQATIFVSFLWELGYREWGPLLTIPFALLQGYIFTRTKSLTYVVIIHLLFDAVVFLAIVHAHDRTVFPFFLY</sequence>
<evidence type="ECO:0000256" key="2">
    <source>
        <dbReference type="SAM" id="Phobius"/>
    </source>
</evidence>
<name>A0ABQ2F726_9MICO</name>
<keyword evidence="2" id="KW-1133">Transmembrane helix</keyword>
<feature type="transmembrane region" description="Helical" evidence="2">
    <location>
        <begin position="261"/>
        <end position="281"/>
    </location>
</feature>
<dbReference type="InterPro" id="IPR003675">
    <property type="entry name" value="Rce1/LyrA-like_dom"/>
</dbReference>
<dbReference type="Pfam" id="PF02517">
    <property type="entry name" value="Rce1-like"/>
    <property type="match status" value="1"/>
</dbReference>
<keyword evidence="5" id="KW-1185">Reference proteome</keyword>
<evidence type="ECO:0000256" key="1">
    <source>
        <dbReference type="SAM" id="MobiDB-lite"/>
    </source>
</evidence>
<feature type="transmembrane region" description="Helical" evidence="2">
    <location>
        <begin position="103"/>
        <end position="125"/>
    </location>
</feature>
<keyword evidence="2" id="KW-0472">Membrane</keyword>
<comment type="caution">
    <text evidence="4">The sequence shown here is derived from an EMBL/GenBank/DDBJ whole genome shotgun (WGS) entry which is preliminary data.</text>
</comment>
<accession>A0ABQ2F726</accession>
<evidence type="ECO:0000313" key="4">
    <source>
        <dbReference type="EMBL" id="GGK67758.1"/>
    </source>
</evidence>
<feature type="region of interest" description="Disordered" evidence="1">
    <location>
        <begin position="1"/>
        <end position="24"/>
    </location>
</feature>
<evidence type="ECO:0000259" key="3">
    <source>
        <dbReference type="Pfam" id="PF02517"/>
    </source>
</evidence>
<protein>
    <recommendedName>
        <fullName evidence="3">CAAX prenyl protease 2/Lysostaphin resistance protein A-like domain-containing protein</fullName>
    </recommendedName>
</protein>
<keyword evidence="2" id="KW-0812">Transmembrane</keyword>
<evidence type="ECO:0000313" key="5">
    <source>
        <dbReference type="Proteomes" id="UP000662111"/>
    </source>
</evidence>
<dbReference type="EMBL" id="BMLB01000003">
    <property type="protein sequence ID" value="GGK67758.1"/>
    <property type="molecule type" value="Genomic_DNA"/>
</dbReference>
<feature type="transmembrane region" description="Helical" evidence="2">
    <location>
        <begin position="185"/>
        <end position="208"/>
    </location>
</feature>
<feature type="domain" description="CAAX prenyl protease 2/Lysostaphin resistance protein A-like" evidence="3">
    <location>
        <begin position="185"/>
        <end position="272"/>
    </location>
</feature>
<feature type="transmembrane region" description="Helical" evidence="2">
    <location>
        <begin position="46"/>
        <end position="72"/>
    </location>
</feature>
<organism evidence="4 5">
    <name type="scientific">Ornithinimicrobium pekingense</name>
    <dbReference type="NCBI Taxonomy" id="384677"/>
    <lineage>
        <taxon>Bacteria</taxon>
        <taxon>Bacillati</taxon>
        <taxon>Actinomycetota</taxon>
        <taxon>Actinomycetes</taxon>
        <taxon>Micrococcales</taxon>
        <taxon>Ornithinimicrobiaceae</taxon>
        <taxon>Ornithinimicrobium</taxon>
    </lineage>
</organism>
<gene>
    <name evidence="4" type="ORF">GCM10011509_15150</name>
</gene>
<proteinExistence type="predicted"/>
<dbReference type="Proteomes" id="UP000662111">
    <property type="component" value="Unassembled WGS sequence"/>
</dbReference>